<dbReference type="PANTHER" id="PTHR30246">
    <property type="entry name" value="2-KETO-3-DEOXY-6-PHOSPHOGLUCONATE ALDOLASE"/>
    <property type="match status" value="1"/>
</dbReference>
<dbReference type="Proteomes" id="UP001429564">
    <property type="component" value="Unassembled WGS sequence"/>
</dbReference>
<dbReference type="EC" id="4.1.2.14" evidence="6"/>
<dbReference type="InterPro" id="IPR013785">
    <property type="entry name" value="Aldolase_TIM"/>
</dbReference>
<organism evidence="6 7">
    <name type="scientific">Parasedimentitalea denitrificans</name>
    <dbReference type="NCBI Taxonomy" id="2211118"/>
    <lineage>
        <taxon>Bacteria</taxon>
        <taxon>Pseudomonadati</taxon>
        <taxon>Pseudomonadota</taxon>
        <taxon>Alphaproteobacteria</taxon>
        <taxon>Rhodobacterales</taxon>
        <taxon>Paracoccaceae</taxon>
        <taxon>Parasedimentitalea</taxon>
    </lineage>
</organism>
<dbReference type="GO" id="GO:0008700">
    <property type="term" value="F:(R,S)-4-hydroxy-2-oxoglutarate aldolase activity"/>
    <property type="evidence" value="ECO:0007669"/>
    <property type="project" value="UniProtKB-EC"/>
</dbReference>
<dbReference type="InterPro" id="IPR031338">
    <property type="entry name" value="KDPG/KHG_AS_2"/>
</dbReference>
<comment type="subunit">
    <text evidence="3">Homotrimer.</text>
</comment>
<dbReference type="InterPro" id="IPR000887">
    <property type="entry name" value="Aldlse_KDPG_KHG"/>
</dbReference>
<keyword evidence="7" id="KW-1185">Reference proteome</keyword>
<dbReference type="PANTHER" id="PTHR30246:SF1">
    <property type="entry name" value="2-DEHYDRO-3-DEOXY-6-PHOSPHOGALACTONATE ALDOLASE-RELATED"/>
    <property type="match status" value="1"/>
</dbReference>
<comment type="caution">
    <text evidence="6">The sequence shown here is derived from an EMBL/GenBank/DDBJ whole genome shotgun (WGS) entry which is preliminary data.</text>
</comment>
<dbReference type="Gene3D" id="3.20.20.70">
    <property type="entry name" value="Aldolase class I"/>
    <property type="match status" value="1"/>
</dbReference>
<dbReference type="EC" id="4.1.3.16" evidence="6"/>
<evidence type="ECO:0000256" key="4">
    <source>
        <dbReference type="ARBA" id="ARBA00023239"/>
    </source>
</evidence>
<evidence type="ECO:0000256" key="1">
    <source>
        <dbReference type="ARBA" id="ARBA00004761"/>
    </source>
</evidence>
<dbReference type="EMBL" id="QHLQ01000022">
    <property type="protein sequence ID" value="NIZ62874.1"/>
    <property type="molecule type" value="Genomic_DNA"/>
</dbReference>
<dbReference type="SUPFAM" id="SSF51569">
    <property type="entry name" value="Aldolase"/>
    <property type="match status" value="1"/>
</dbReference>
<dbReference type="Pfam" id="PF01081">
    <property type="entry name" value="Aldolase"/>
    <property type="match status" value="1"/>
</dbReference>
<evidence type="ECO:0000256" key="5">
    <source>
        <dbReference type="ARBA" id="ARBA00023277"/>
    </source>
</evidence>
<evidence type="ECO:0000313" key="7">
    <source>
        <dbReference type="Proteomes" id="UP001429564"/>
    </source>
</evidence>
<dbReference type="GO" id="GO:0008675">
    <property type="term" value="F:2-dehydro-3-deoxy-phosphogluconate aldolase activity"/>
    <property type="evidence" value="ECO:0007669"/>
    <property type="project" value="UniProtKB-EC"/>
</dbReference>
<evidence type="ECO:0000256" key="2">
    <source>
        <dbReference type="ARBA" id="ARBA00006906"/>
    </source>
</evidence>
<dbReference type="RefSeq" id="WP_167685485.1">
    <property type="nucleotide sequence ID" value="NZ_QHLQ01000022.1"/>
</dbReference>
<keyword evidence="5" id="KW-0119">Carbohydrate metabolism</keyword>
<proteinExistence type="inferred from homology"/>
<evidence type="ECO:0000256" key="3">
    <source>
        <dbReference type="ARBA" id="ARBA00011233"/>
    </source>
</evidence>
<comment type="pathway">
    <text evidence="1">Carbohydrate acid metabolism.</text>
</comment>
<comment type="similarity">
    <text evidence="2">Belongs to the KHG/KDPG aldolase family.</text>
</comment>
<dbReference type="NCBIfam" id="TIGR01182">
    <property type="entry name" value="eda"/>
    <property type="match status" value="1"/>
</dbReference>
<protein>
    <submittedName>
        <fullName evidence="6">Keto-deoxy-phosphogluconate aldolase</fullName>
        <ecNumber evidence="6">4.1.2.14</ecNumber>
        <ecNumber evidence="6">4.1.3.16</ecNumber>
    </submittedName>
</protein>
<keyword evidence="4 6" id="KW-0456">Lyase</keyword>
<evidence type="ECO:0000313" key="6">
    <source>
        <dbReference type="EMBL" id="NIZ62874.1"/>
    </source>
</evidence>
<reference evidence="6 7" key="1">
    <citation type="submission" date="2018-05" db="EMBL/GenBank/DDBJ databases">
        <authorList>
            <person name="Zhang Y.-J."/>
        </authorList>
    </citation>
    <scope>NUCLEOTIDE SEQUENCE [LARGE SCALE GENOMIC DNA]</scope>
    <source>
        <strain evidence="6 7">CY04</strain>
    </source>
</reference>
<sequence length="220" mass="22712">MSLSATQTKPLTKPSMHMLCHQAPVIPVLTIHDLGHAVPLAEALVAGGLPVLEVTIHTPAALAAIPLMARVPGVTIGAGSLLNSQHVNQAHQAGATFASSPGATRQVIDACKDLALPLLPGAASPTEITDLVNYGFDLIKLFPASAGGPAALRSLSAPFPKVHFIPTGGISQDDALDYLTLPNVACVGGSWVAPAQMIQEEHWGGIRKLAHQARLLGNGH</sequence>
<dbReference type="CDD" id="cd00452">
    <property type="entry name" value="KDPG_aldolase"/>
    <property type="match status" value="1"/>
</dbReference>
<dbReference type="PROSITE" id="PS00160">
    <property type="entry name" value="ALDOLASE_KDPG_KHG_2"/>
    <property type="match status" value="1"/>
</dbReference>
<accession>A0ABX0WB36</accession>
<name>A0ABX0WB36_9RHOB</name>
<gene>
    <name evidence="6" type="ORF">DL239_18045</name>
</gene>